<dbReference type="InterPro" id="IPR043502">
    <property type="entry name" value="DNA/RNA_pol_sf"/>
</dbReference>
<evidence type="ECO:0000313" key="2">
    <source>
        <dbReference type="Proteomes" id="UP001249851"/>
    </source>
</evidence>
<dbReference type="SUPFAM" id="SSF56672">
    <property type="entry name" value="DNA/RNA polymerases"/>
    <property type="match status" value="1"/>
</dbReference>
<proteinExistence type="predicted"/>
<gene>
    <name evidence="1" type="ORF">P5673_028961</name>
</gene>
<sequence>MASAAGRRSKKPPALPSGFQFNIPLLRAVGTAEQLEQVHPDAIPVSHDETPRTKDLSASLPVPQTVANKALTFDSLHSKSSNKSWRLRNFSSKLKSRPTPRHHLSNLKVCLRCQQSAKVQTSISCDEHQEVLSTHLMTLMGLAANYKWLSVLSFHTAVLDRIEAGSTSWGEDFTELERFNITESNRCLGFTPKHIIKNGSELALALTNLTSSTPVSFQADWPLPSDKSLPFGQLNLSSSHSISAVIRHIICNKHTRPNTFGAVVPSHLNLPAWQAGLISCHDSDIALFLAYGWSVNFCLSTDPRPFDSNHSSAINFAQTVDTELSHEATAGPLKHDPIPSRLQTSPLQTIDKEKTKRRVVLDLSFPPGGSVNEGIPKDIFLDVPFHLTLRRSADFVNLILSHGPGSFMYKKDLRRAYRQIPVDSEDYKFLGYKWRDNYCFDLG</sequence>
<name>A0AAD9PWN6_ACRCE</name>
<dbReference type="EMBL" id="JARQWQ010000111">
    <property type="protein sequence ID" value="KAK2550436.1"/>
    <property type="molecule type" value="Genomic_DNA"/>
</dbReference>
<comment type="caution">
    <text evidence="1">The sequence shown here is derived from an EMBL/GenBank/DDBJ whole genome shotgun (WGS) entry which is preliminary data.</text>
</comment>
<dbReference type="AlphaFoldDB" id="A0AAD9PWN6"/>
<evidence type="ECO:0000313" key="1">
    <source>
        <dbReference type="EMBL" id="KAK2550436.1"/>
    </source>
</evidence>
<accession>A0AAD9PWN6</accession>
<protein>
    <submittedName>
        <fullName evidence="1">Uncharacterized protein</fullName>
    </submittedName>
</protein>
<dbReference type="Proteomes" id="UP001249851">
    <property type="component" value="Unassembled WGS sequence"/>
</dbReference>
<keyword evidence="2" id="KW-1185">Reference proteome</keyword>
<reference evidence="1" key="1">
    <citation type="journal article" date="2023" name="G3 (Bethesda)">
        <title>Whole genome assembly and annotation of the endangered Caribbean coral Acropora cervicornis.</title>
        <authorList>
            <person name="Selwyn J.D."/>
            <person name="Vollmer S.V."/>
        </authorList>
    </citation>
    <scope>NUCLEOTIDE SEQUENCE</scope>
    <source>
        <strain evidence="1">K2</strain>
    </source>
</reference>
<reference evidence="1" key="2">
    <citation type="journal article" date="2023" name="Science">
        <title>Genomic signatures of disease resistance in endangered staghorn corals.</title>
        <authorList>
            <person name="Vollmer S.V."/>
            <person name="Selwyn J.D."/>
            <person name="Despard B.A."/>
            <person name="Roesel C.L."/>
        </authorList>
    </citation>
    <scope>NUCLEOTIDE SEQUENCE</scope>
    <source>
        <strain evidence="1">K2</strain>
    </source>
</reference>
<organism evidence="1 2">
    <name type="scientific">Acropora cervicornis</name>
    <name type="common">Staghorn coral</name>
    <dbReference type="NCBI Taxonomy" id="6130"/>
    <lineage>
        <taxon>Eukaryota</taxon>
        <taxon>Metazoa</taxon>
        <taxon>Cnidaria</taxon>
        <taxon>Anthozoa</taxon>
        <taxon>Hexacorallia</taxon>
        <taxon>Scleractinia</taxon>
        <taxon>Astrocoeniina</taxon>
        <taxon>Acroporidae</taxon>
        <taxon>Acropora</taxon>
    </lineage>
</organism>